<comment type="caution">
    <text evidence="13">The sequence shown here is derived from an EMBL/GenBank/DDBJ whole genome shotgun (WGS) entry which is preliminary data.</text>
</comment>
<evidence type="ECO:0000256" key="4">
    <source>
        <dbReference type="ARBA" id="ARBA00022960"/>
    </source>
</evidence>
<evidence type="ECO:0000256" key="7">
    <source>
        <dbReference type="PIRSR" id="PIRSR618044-1"/>
    </source>
</evidence>
<organism evidence="13 14">
    <name type="scientific">Aestuariivirga litoralis</name>
    <dbReference type="NCBI Taxonomy" id="2650924"/>
    <lineage>
        <taxon>Bacteria</taxon>
        <taxon>Pseudomonadati</taxon>
        <taxon>Pseudomonadota</taxon>
        <taxon>Alphaproteobacteria</taxon>
        <taxon>Hyphomicrobiales</taxon>
        <taxon>Aestuariivirgaceae</taxon>
        <taxon>Aestuariivirga</taxon>
    </lineage>
</organism>
<dbReference type="InterPro" id="IPR018044">
    <property type="entry name" value="Peptidase_S11"/>
</dbReference>
<feature type="active site" description="Acyl-ester intermediate" evidence="7">
    <location>
        <position position="72"/>
    </location>
</feature>
<evidence type="ECO:0000256" key="11">
    <source>
        <dbReference type="SAM" id="SignalP"/>
    </source>
</evidence>
<evidence type="ECO:0000256" key="1">
    <source>
        <dbReference type="ARBA" id="ARBA00007164"/>
    </source>
</evidence>
<feature type="compositionally biased region" description="Low complexity" evidence="10">
    <location>
        <begin position="367"/>
        <end position="407"/>
    </location>
</feature>
<dbReference type="GO" id="GO:0009002">
    <property type="term" value="F:serine-type D-Ala-D-Ala carboxypeptidase activity"/>
    <property type="evidence" value="ECO:0007669"/>
    <property type="project" value="InterPro"/>
</dbReference>
<dbReference type="GO" id="GO:0071555">
    <property type="term" value="P:cell wall organization"/>
    <property type="evidence" value="ECO:0007669"/>
    <property type="project" value="UniProtKB-KW"/>
</dbReference>
<evidence type="ECO:0000259" key="12">
    <source>
        <dbReference type="PROSITE" id="PS51724"/>
    </source>
</evidence>
<dbReference type="PROSITE" id="PS51724">
    <property type="entry name" value="SPOR"/>
    <property type="match status" value="1"/>
</dbReference>
<evidence type="ECO:0000256" key="8">
    <source>
        <dbReference type="PIRSR" id="PIRSR618044-2"/>
    </source>
</evidence>
<evidence type="ECO:0000256" key="2">
    <source>
        <dbReference type="ARBA" id="ARBA00022729"/>
    </source>
</evidence>
<dbReference type="Gene3D" id="3.40.710.10">
    <property type="entry name" value="DD-peptidase/beta-lactamase superfamily"/>
    <property type="match status" value="1"/>
</dbReference>
<evidence type="ECO:0000256" key="6">
    <source>
        <dbReference type="ARBA" id="ARBA00023316"/>
    </source>
</evidence>
<feature type="signal peptide" evidence="11">
    <location>
        <begin position="1"/>
        <end position="42"/>
    </location>
</feature>
<dbReference type="SUPFAM" id="SSF56601">
    <property type="entry name" value="beta-lactamase/transpeptidase-like"/>
    <property type="match status" value="1"/>
</dbReference>
<dbReference type="Pfam" id="PF00768">
    <property type="entry name" value="Peptidase_S11"/>
    <property type="match status" value="1"/>
</dbReference>
<feature type="active site" description="Proton acceptor" evidence="7">
    <location>
        <position position="75"/>
    </location>
</feature>
<keyword evidence="4" id="KW-0133">Cell shape</keyword>
<dbReference type="GO" id="GO:0006508">
    <property type="term" value="P:proteolysis"/>
    <property type="evidence" value="ECO:0007669"/>
    <property type="project" value="InterPro"/>
</dbReference>
<keyword evidence="13" id="KW-0645">Protease</keyword>
<keyword evidence="6" id="KW-0961">Cell wall biogenesis/degradation</keyword>
<reference evidence="14" key="1">
    <citation type="submission" date="2018-06" db="EMBL/GenBank/DDBJ databases">
        <title>Aestuariibacter litoralis strain KCTC 52945T.</title>
        <authorList>
            <person name="Li X."/>
            <person name="Salam N."/>
            <person name="Li J.-L."/>
            <person name="Chen Y.-M."/>
            <person name="Yang Z.-W."/>
            <person name="Zhang L.-Y."/>
            <person name="Han M.-X."/>
            <person name="Xiao M."/>
            <person name="Li W.-J."/>
        </authorList>
    </citation>
    <scope>NUCLEOTIDE SEQUENCE [LARGE SCALE GENOMIC DNA]</scope>
    <source>
        <strain evidence="14">KCTC 52945</strain>
    </source>
</reference>
<keyword evidence="14" id="KW-1185">Reference proteome</keyword>
<dbReference type="GO" id="GO:0008360">
    <property type="term" value="P:regulation of cell shape"/>
    <property type="evidence" value="ECO:0007669"/>
    <property type="project" value="UniProtKB-KW"/>
</dbReference>
<dbReference type="PANTHER" id="PTHR21581:SF6">
    <property type="entry name" value="TRAFFICKING PROTEIN PARTICLE COMPLEX SUBUNIT 12"/>
    <property type="match status" value="1"/>
</dbReference>
<protein>
    <submittedName>
        <fullName evidence="13">D-alanyl-D-alanine carboxypeptidase</fullName>
    </submittedName>
</protein>
<evidence type="ECO:0000313" key="13">
    <source>
        <dbReference type="EMBL" id="PZF75224.1"/>
    </source>
</evidence>
<comment type="similarity">
    <text evidence="1 9">Belongs to the peptidase S11 family.</text>
</comment>
<keyword evidence="2 11" id="KW-0732">Signal</keyword>
<feature type="chain" id="PRO_5015864638" evidence="11">
    <location>
        <begin position="43"/>
        <end position="504"/>
    </location>
</feature>
<name>A0A2W2B4M2_9HYPH</name>
<keyword evidence="5" id="KW-0573">Peptidoglycan synthesis</keyword>
<evidence type="ECO:0000256" key="10">
    <source>
        <dbReference type="SAM" id="MobiDB-lite"/>
    </source>
</evidence>
<dbReference type="PANTHER" id="PTHR21581">
    <property type="entry name" value="D-ALANYL-D-ALANINE CARBOXYPEPTIDASE"/>
    <property type="match status" value="1"/>
</dbReference>
<proteinExistence type="inferred from homology"/>
<evidence type="ECO:0000313" key="14">
    <source>
        <dbReference type="Proteomes" id="UP000248795"/>
    </source>
</evidence>
<feature type="domain" description="SPOR" evidence="12">
    <location>
        <begin position="420"/>
        <end position="504"/>
    </location>
</feature>
<feature type="compositionally biased region" description="Low complexity" evidence="10">
    <location>
        <begin position="307"/>
        <end position="319"/>
    </location>
</feature>
<feature type="region of interest" description="Disordered" evidence="10">
    <location>
        <begin position="307"/>
        <end position="407"/>
    </location>
</feature>
<dbReference type="InterPro" id="IPR001967">
    <property type="entry name" value="Peptidase_S11_N"/>
</dbReference>
<keyword evidence="3" id="KW-0378">Hydrolase</keyword>
<evidence type="ECO:0000256" key="3">
    <source>
        <dbReference type="ARBA" id="ARBA00022801"/>
    </source>
</evidence>
<dbReference type="GO" id="GO:0009252">
    <property type="term" value="P:peptidoglycan biosynthetic process"/>
    <property type="evidence" value="ECO:0007669"/>
    <property type="project" value="UniProtKB-KW"/>
</dbReference>
<dbReference type="Proteomes" id="UP000248795">
    <property type="component" value="Unassembled WGS sequence"/>
</dbReference>
<dbReference type="GO" id="GO:0042834">
    <property type="term" value="F:peptidoglycan binding"/>
    <property type="evidence" value="ECO:0007669"/>
    <property type="project" value="InterPro"/>
</dbReference>
<evidence type="ECO:0000256" key="5">
    <source>
        <dbReference type="ARBA" id="ARBA00022984"/>
    </source>
</evidence>
<keyword evidence="13" id="KW-0121">Carboxypeptidase</keyword>
<evidence type="ECO:0000256" key="9">
    <source>
        <dbReference type="RuleBase" id="RU004016"/>
    </source>
</evidence>
<feature type="active site" evidence="7">
    <location>
        <position position="132"/>
    </location>
</feature>
<dbReference type="PRINTS" id="PR00725">
    <property type="entry name" value="DADACBPTASE1"/>
</dbReference>
<dbReference type="EMBL" id="QKVK01000013">
    <property type="protein sequence ID" value="PZF75224.1"/>
    <property type="molecule type" value="Genomic_DNA"/>
</dbReference>
<dbReference type="InterPro" id="IPR007730">
    <property type="entry name" value="SPOR-like_dom"/>
</dbReference>
<dbReference type="InterPro" id="IPR012338">
    <property type="entry name" value="Beta-lactam/transpept-like"/>
</dbReference>
<sequence length="504" mass="53062">MRFLGLRSNMSALRNKMAFLRVVSLVVVAALAAGLQPMMAHAAEKFAAMTVDARNGKVLYAENADAIRHPASLTKMMTLYLVFQDLAAGKITLDTPIRMSARATGMAPSKLGVKAGNSITVETAIRALVVKSANDVAAAVAENLGGSESAFAQRMTRTARNIGMSRTTFLNASGLPNPGQVTTARDMATLGLRLMRDYPQYYPYFRTRSFVFQGKTIKGHNRLLGSYEGTDGIKTGYIAASGFNLVSSVRRGDKRLVGVVLGGKTGASRDAYMKQMLSKYFDDATGGRTIAAYAGSAKGAKATEETATAAAEEAAPAAKPARKEAAAKRLPAKKTKASEEQVAAATPVEPSEQGDTEDGVDSMASLAAQAAAPATTGTTTTATTTTEQPAQQVETVPQPMAEQDATQQPADQAQMASIAAGTDAGWTISLGDYATKSDAQAVLQMTRKRTPDVIAGKTAQTVMVEKKGQITYRARFTGFDESTAAVACKAIKKKKTPCQPQGPS</sequence>
<gene>
    <name evidence="13" type="ORF">DK847_19155</name>
</gene>
<accession>A0A2W2B4M2</accession>
<feature type="binding site" evidence="8">
    <location>
        <position position="234"/>
    </location>
    <ligand>
        <name>substrate</name>
    </ligand>
</feature>
<dbReference type="AlphaFoldDB" id="A0A2W2B4M2"/>